<reference evidence="1" key="1">
    <citation type="submission" date="2014-09" db="EMBL/GenBank/DDBJ databases">
        <authorList>
            <person name="Magalhaes I.L.F."/>
            <person name="Oliveira U."/>
            <person name="Santos F.R."/>
            <person name="Vidigal T.H.D.A."/>
            <person name="Brescovit A.D."/>
            <person name="Santos A.J."/>
        </authorList>
    </citation>
    <scope>NUCLEOTIDE SEQUENCE</scope>
    <source>
        <tissue evidence="1">Shoot tissue taken approximately 20 cm above the soil surface</tissue>
    </source>
</reference>
<dbReference type="EMBL" id="GBRH01229825">
    <property type="protein sequence ID" value="JAD68070.1"/>
    <property type="molecule type" value="Transcribed_RNA"/>
</dbReference>
<reference evidence="1" key="2">
    <citation type="journal article" date="2015" name="Data Brief">
        <title>Shoot transcriptome of the giant reed, Arundo donax.</title>
        <authorList>
            <person name="Barrero R.A."/>
            <person name="Guerrero F.D."/>
            <person name="Moolhuijzen P."/>
            <person name="Goolsby J.A."/>
            <person name="Tidwell J."/>
            <person name="Bellgard S.E."/>
            <person name="Bellgard M.I."/>
        </authorList>
    </citation>
    <scope>NUCLEOTIDE SEQUENCE</scope>
    <source>
        <tissue evidence="1">Shoot tissue taken approximately 20 cm above the soil surface</tissue>
    </source>
</reference>
<name>A0A0A9C3W4_ARUDO</name>
<dbReference type="AlphaFoldDB" id="A0A0A9C3W4"/>
<organism evidence="1">
    <name type="scientific">Arundo donax</name>
    <name type="common">Giant reed</name>
    <name type="synonym">Donax arundinaceus</name>
    <dbReference type="NCBI Taxonomy" id="35708"/>
    <lineage>
        <taxon>Eukaryota</taxon>
        <taxon>Viridiplantae</taxon>
        <taxon>Streptophyta</taxon>
        <taxon>Embryophyta</taxon>
        <taxon>Tracheophyta</taxon>
        <taxon>Spermatophyta</taxon>
        <taxon>Magnoliopsida</taxon>
        <taxon>Liliopsida</taxon>
        <taxon>Poales</taxon>
        <taxon>Poaceae</taxon>
        <taxon>PACMAD clade</taxon>
        <taxon>Arundinoideae</taxon>
        <taxon>Arundineae</taxon>
        <taxon>Arundo</taxon>
    </lineage>
</organism>
<evidence type="ECO:0000313" key="1">
    <source>
        <dbReference type="EMBL" id="JAD68070.1"/>
    </source>
</evidence>
<proteinExistence type="predicted"/>
<sequence length="58" mass="6739">MLKCNSRSRVYAGTNIFKVPSIDGFLFELLAEHRIRPKRIKSRIQLSYAPFKIKSISI</sequence>
<accession>A0A0A9C3W4</accession>
<protein>
    <submittedName>
        <fullName evidence="1">Uncharacterized protein</fullName>
    </submittedName>
</protein>